<gene>
    <name evidence="1" type="ORF">JJC05_01595</name>
</gene>
<name>A0A8G0P4R4_9FLAO</name>
<protein>
    <submittedName>
        <fullName evidence="1">Uncharacterized protein</fullName>
    </submittedName>
</protein>
<evidence type="ECO:0000313" key="1">
    <source>
        <dbReference type="EMBL" id="QYS89145.1"/>
    </source>
</evidence>
<dbReference type="AlphaFoldDB" id="A0A8G0P4R4"/>
<organism evidence="1">
    <name type="scientific">Flavobacterium columnare</name>
    <dbReference type="NCBI Taxonomy" id="996"/>
    <lineage>
        <taxon>Bacteria</taxon>
        <taxon>Pseudomonadati</taxon>
        <taxon>Bacteroidota</taxon>
        <taxon>Flavobacteriia</taxon>
        <taxon>Flavobacteriales</taxon>
        <taxon>Flavobacteriaceae</taxon>
        <taxon>Flavobacterium</taxon>
    </lineage>
</organism>
<sequence>MIKSSTYIRSFTPEQRKQLEEVASTKGFKTVPEILFYALEQHLEQNKEIQRLKRIIEYKQKKIEKLNNEY</sequence>
<dbReference type="EMBL" id="CP067378">
    <property type="protein sequence ID" value="QYS89145.1"/>
    <property type="molecule type" value="Genomic_DNA"/>
</dbReference>
<proteinExistence type="predicted"/>
<accession>A0A8G0P4R4</accession>
<reference evidence="1" key="1">
    <citation type="submission" date="2020-12" db="EMBL/GenBank/DDBJ databases">
        <title>Genome sequencing of genetic groups of Flavobacterium columnare.</title>
        <authorList>
            <person name="Waldbieser G.C."/>
            <person name="Griffin M.J."/>
            <person name="LaFrentz B.R."/>
        </authorList>
    </citation>
    <scope>NUCLEOTIDE SEQUENCE</scope>
    <source>
        <strain evidence="1">90-106</strain>
    </source>
</reference>
<dbReference type="KEGG" id="fdv:JJC05_01595"/>
<dbReference type="Proteomes" id="UP000824721">
    <property type="component" value="Chromosome"/>
</dbReference>